<organism evidence="2 3">
    <name type="scientific">Victivallis lenta</name>
    <dbReference type="NCBI Taxonomy" id="2606640"/>
    <lineage>
        <taxon>Bacteria</taxon>
        <taxon>Pseudomonadati</taxon>
        <taxon>Lentisphaerota</taxon>
        <taxon>Lentisphaeria</taxon>
        <taxon>Victivallales</taxon>
        <taxon>Victivallaceae</taxon>
        <taxon>Victivallis</taxon>
    </lineage>
</organism>
<feature type="region of interest" description="Disordered" evidence="1">
    <location>
        <begin position="182"/>
        <end position="264"/>
    </location>
</feature>
<protein>
    <submittedName>
        <fullName evidence="2">Uncharacterized protein</fullName>
    </submittedName>
</protein>
<keyword evidence="3" id="KW-1185">Reference proteome</keyword>
<evidence type="ECO:0000256" key="1">
    <source>
        <dbReference type="SAM" id="MobiDB-lite"/>
    </source>
</evidence>
<evidence type="ECO:0000313" key="2">
    <source>
        <dbReference type="EMBL" id="MST98291.1"/>
    </source>
</evidence>
<comment type="caution">
    <text evidence="2">The sequence shown here is derived from an EMBL/GenBank/DDBJ whole genome shotgun (WGS) entry which is preliminary data.</text>
</comment>
<accession>A0A844G6U4</accession>
<dbReference type="RefSeq" id="WP_154419347.1">
    <property type="nucleotide sequence ID" value="NZ_VUNS01000017.1"/>
</dbReference>
<feature type="compositionally biased region" description="Basic residues" evidence="1">
    <location>
        <begin position="245"/>
        <end position="254"/>
    </location>
</feature>
<dbReference type="AlphaFoldDB" id="A0A844G6U4"/>
<sequence>MKIAYRRNCDSLTDIEYSGFIRRRKPPQNLRSPAQAELRAGHTPAIFIAVERSNLHPSGRERRIDGLCRNPEFIRKGCRIRVKNRVKPNRYRITAAGGFDGKGSGLSVRQHKLRPSPHCVVAGKRAQLINRDNSQFCPDHSKKPFRRLSSFSERNGKIILNCDRDTPLFIYRKLTPIEWFNDQQNASPRRGKQNRRKAETAGNDGKQERNRRKAEIAGNPKIRNVGQEFVSPEPGGTDIYAGHEIHKKYSRSGHKKPDTSLPPQ</sequence>
<gene>
    <name evidence="2" type="ORF">FYJ85_14700</name>
</gene>
<reference evidence="2 3" key="1">
    <citation type="submission" date="2019-08" db="EMBL/GenBank/DDBJ databases">
        <title>In-depth cultivation of the pig gut microbiome towards novel bacterial diversity and tailored functional studies.</title>
        <authorList>
            <person name="Wylensek D."/>
            <person name="Hitch T.C.A."/>
            <person name="Clavel T."/>
        </authorList>
    </citation>
    <scope>NUCLEOTIDE SEQUENCE [LARGE SCALE GENOMIC DNA]</scope>
    <source>
        <strain evidence="2 3">BBE-744-WT-12</strain>
    </source>
</reference>
<dbReference type="Proteomes" id="UP000435649">
    <property type="component" value="Unassembled WGS sequence"/>
</dbReference>
<evidence type="ECO:0000313" key="3">
    <source>
        <dbReference type="Proteomes" id="UP000435649"/>
    </source>
</evidence>
<dbReference type="EMBL" id="VUNS01000017">
    <property type="protein sequence ID" value="MST98291.1"/>
    <property type="molecule type" value="Genomic_DNA"/>
</dbReference>
<proteinExistence type="predicted"/>
<name>A0A844G6U4_9BACT</name>